<evidence type="ECO:0000256" key="2">
    <source>
        <dbReference type="ARBA" id="ARBA00022692"/>
    </source>
</evidence>
<comment type="function">
    <text evidence="5">Part of the twin-arginine translocation (Tat) system that transports large folded proteins containing a characteristic twin-arginine motif in their signal peptide across membranes.</text>
</comment>
<comment type="similarity">
    <text evidence="5">Belongs to the TatC family.</text>
</comment>
<comment type="subcellular location">
    <subcellularLocation>
        <location evidence="5">Cell membrane</location>
        <topology evidence="5">Multi-pass membrane protein</topology>
    </subcellularLocation>
    <subcellularLocation>
        <location evidence="1">Membrane</location>
        <topology evidence="1">Multi-pass membrane protein</topology>
    </subcellularLocation>
</comment>
<feature type="transmembrane region" description="Helical" evidence="5">
    <location>
        <begin position="115"/>
        <end position="137"/>
    </location>
</feature>
<evidence type="ECO:0000256" key="3">
    <source>
        <dbReference type="ARBA" id="ARBA00022989"/>
    </source>
</evidence>
<organism evidence="6 7">
    <name type="scientific">Ammoniphilus resinae</name>
    <dbReference type="NCBI Taxonomy" id="861532"/>
    <lineage>
        <taxon>Bacteria</taxon>
        <taxon>Bacillati</taxon>
        <taxon>Bacillota</taxon>
        <taxon>Bacilli</taxon>
        <taxon>Bacillales</taxon>
        <taxon>Paenibacillaceae</taxon>
        <taxon>Aneurinibacillus group</taxon>
        <taxon>Ammoniphilus</taxon>
    </lineage>
</organism>
<proteinExistence type="inferred from homology"/>
<keyword evidence="2 5" id="KW-0812">Transmembrane</keyword>
<keyword evidence="4 5" id="KW-0472">Membrane</keyword>
<dbReference type="RefSeq" id="WP_209811946.1">
    <property type="nucleotide sequence ID" value="NZ_JAGGKT010000014.1"/>
</dbReference>
<comment type="subunit">
    <text evidence="5">Forms a complex with TatA.</text>
</comment>
<keyword evidence="5" id="KW-0813">Transport</keyword>
<evidence type="ECO:0000256" key="4">
    <source>
        <dbReference type="ARBA" id="ARBA00023136"/>
    </source>
</evidence>
<reference evidence="6 7" key="1">
    <citation type="submission" date="2021-03" db="EMBL/GenBank/DDBJ databases">
        <title>Genomic Encyclopedia of Type Strains, Phase IV (KMG-IV): sequencing the most valuable type-strain genomes for metagenomic binning, comparative biology and taxonomic classification.</title>
        <authorList>
            <person name="Goeker M."/>
        </authorList>
    </citation>
    <scope>NUCLEOTIDE SEQUENCE [LARGE SCALE GENOMIC DNA]</scope>
    <source>
        <strain evidence="6 7">DSM 24738</strain>
    </source>
</reference>
<keyword evidence="3 5" id="KW-1133">Transmembrane helix</keyword>
<gene>
    <name evidence="5" type="primary">tatC</name>
    <name evidence="6" type="ORF">J2Z37_003950</name>
</gene>
<dbReference type="Pfam" id="PF00902">
    <property type="entry name" value="TatC"/>
    <property type="match status" value="1"/>
</dbReference>
<feature type="transmembrane region" description="Helical" evidence="5">
    <location>
        <begin position="21"/>
        <end position="41"/>
    </location>
</feature>
<comment type="caution">
    <text evidence="6">The sequence shown here is derived from an EMBL/GenBank/DDBJ whole genome shotgun (WGS) entry which is preliminary data.</text>
</comment>
<keyword evidence="5" id="KW-1003">Cell membrane</keyword>
<evidence type="ECO:0000256" key="5">
    <source>
        <dbReference type="HAMAP-Rule" id="MF_00902"/>
    </source>
</evidence>
<dbReference type="PANTHER" id="PTHR30371:SF0">
    <property type="entry name" value="SEC-INDEPENDENT PROTEIN TRANSLOCASE PROTEIN TATC, CHLOROPLASTIC-RELATED"/>
    <property type="match status" value="1"/>
</dbReference>
<accession>A0ABS4GUI0</accession>
<dbReference type="NCBIfam" id="TIGR00945">
    <property type="entry name" value="tatC"/>
    <property type="match status" value="1"/>
</dbReference>
<name>A0ABS4GUI0_9BACL</name>
<dbReference type="Proteomes" id="UP001519343">
    <property type="component" value="Unassembled WGS sequence"/>
</dbReference>
<keyword evidence="5" id="KW-0811">Translocation</keyword>
<feature type="transmembrane region" description="Helical" evidence="5">
    <location>
        <begin position="69"/>
        <end position="94"/>
    </location>
</feature>
<dbReference type="EMBL" id="JAGGKT010000014">
    <property type="protein sequence ID" value="MBP1933933.1"/>
    <property type="molecule type" value="Genomic_DNA"/>
</dbReference>
<dbReference type="HAMAP" id="MF_00902">
    <property type="entry name" value="TatC"/>
    <property type="match status" value="1"/>
</dbReference>
<evidence type="ECO:0000256" key="1">
    <source>
        <dbReference type="ARBA" id="ARBA00004141"/>
    </source>
</evidence>
<evidence type="ECO:0000313" key="6">
    <source>
        <dbReference type="EMBL" id="MBP1933933.1"/>
    </source>
</evidence>
<evidence type="ECO:0000313" key="7">
    <source>
        <dbReference type="Proteomes" id="UP001519343"/>
    </source>
</evidence>
<feature type="transmembrane region" description="Helical" evidence="5">
    <location>
        <begin position="195"/>
        <end position="210"/>
    </location>
</feature>
<keyword evidence="5" id="KW-0653">Protein transport</keyword>
<keyword evidence="7" id="KW-1185">Reference proteome</keyword>
<dbReference type="PRINTS" id="PR01840">
    <property type="entry name" value="TATCFAMILY"/>
</dbReference>
<dbReference type="PANTHER" id="PTHR30371">
    <property type="entry name" value="SEC-INDEPENDENT PROTEIN TRANSLOCASE PROTEIN TATC"/>
    <property type="match status" value="1"/>
</dbReference>
<sequence>MKDPIDRAIPWTEHLEELRKRIIFSAIYFFIATIIGFVYSADVVNLLKSGPVANQMDWHVFAISDALSVYIKVSIVIGVILSLPFLLYQLWAFVRPGLRIDEQKVALRFIPAATLLFLVGISFAYFVLFPMVLNFMLVMTKTLQAEETYGIMQFFSFLFSIVMPFGVLFELPIIVMFLTRIRILNPMRLAKARKIAYFLLVIIAVTITPPEFVSDFLVTIPLLLLYEFSIWLSKGVYKKQLKEDEEFMKEERAAE</sequence>
<feature type="transmembrane region" description="Helical" evidence="5">
    <location>
        <begin position="216"/>
        <end position="233"/>
    </location>
</feature>
<dbReference type="InterPro" id="IPR002033">
    <property type="entry name" value="TatC"/>
</dbReference>
<feature type="transmembrane region" description="Helical" evidence="5">
    <location>
        <begin position="157"/>
        <end position="183"/>
    </location>
</feature>
<protein>
    <recommendedName>
        <fullName evidence="5">Sec-independent protein translocase protein TatC</fullName>
    </recommendedName>
</protein>